<evidence type="ECO:0000313" key="2">
    <source>
        <dbReference type="Proteomes" id="UP001589818"/>
    </source>
</evidence>
<accession>A0ABV6JJ70</accession>
<dbReference type="Gene3D" id="1.10.10.1150">
    <property type="entry name" value="Coenzyme PQQ synthesis protein D (PqqD)"/>
    <property type="match status" value="1"/>
</dbReference>
<dbReference type="RefSeq" id="WP_204817436.1">
    <property type="nucleotide sequence ID" value="NZ_JANHOF010000002.1"/>
</dbReference>
<gene>
    <name evidence="1" type="ORF">ACFFJ8_31850</name>
</gene>
<evidence type="ECO:0000313" key="1">
    <source>
        <dbReference type="EMBL" id="MFC0395952.1"/>
    </source>
</evidence>
<dbReference type="InterPro" id="IPR008792">
    <property type="entry name" value="PQQD"/>
</dbReference>
<organism evidence="1 2">
    <name type="scientific">Paenibacillus mendelii</name>
    <dbReference type="NCBI Taxonomy" id="206163"/>
    <lineage>
        <taxon>Bacteria</taxon>
        <taxon>Bacillati</taxon>
        <taxon>Bacillota</taxon>
        <taxon>Bacilli</taxon>
        <taxon>Bacillales</taxon>
        <taxon>Paenibacillaceae</taxon>
        <taxon>Paenibacillus</taxon>
    </lineage>
</organism>
<dbReference type="NCBIfam" id="NF033536">
    <property type="entry name" value="lasso_PqqD_Bac"/>
    <property type="match status" value="1"/>
</dbReference>
<reference evidence="1 2" key="1">
    <citation type="submission" date="2024-09" db="EMBL/GenBank/DDBJ databases">
        <authorList>
            <person name="Sun Q."/>
            <person name="Mori K."/>
        </authorList>
    </citation>
    <scope>NUCLEOTIDE SEQUENCE [LARGE SCALE GENOMIC DNA]</scope>
    <source>
        <strain evidence="1 2">CCM 4839</strain>
    </source>
</reference>
<dbReference type="EMBL" id="JBHLVF010000047">
    <property type="protein sequence ID" value="MFC0395952.1"/>
    <property type="molecule type" value="Genomic_DNA"/>
</dbReference>
<name>A0ABV6JJ70_9BACL</name>
<dbReference type="Pfam" id="PF05402">
    <property type="entry name" value="PqqD"/>
    <property type="match status" value="1"/>
</dbReference>
<comment type="caution">
    <text evidence="1">The sequence shown here is derived from an EMBL/GenBank/DDBJ whole genome shotgun (WGS) entry which is preliminary data.</text>
</comment>
<protein>
    <submittedName>
        <fullName evidence="1">Lasso peptide biosynthesis PqqD family chaperone</fullName>
    </submittedName>
</protein>
<sequence length="102" mass="11483">MKDELITTGHIIGQTEDTLVSNMDQDKVMMSIQTGKYYNLGAIGGRIWDIIETPTTVGRLVEVLTLEFDVNQTVCEEQVIIFLNKLLKEQLIVVKEEASVNL</sequence>
<keyword evidence="2" id="KW-1185">Reference proteome</keyword>
<proteinExistence type="predicted"/>
<dbReference type="Proteomes" id="UP001589818">
    <property type="component" value="Unassembled WGS sequence"/>
</dbReference>
<dbReference type="InterPro" id="IPR041881">
    <property type="entry name" value="PqqD_sf"/>
</dbReference>